<reference evidence="5" key="2">
    <citation type="submission" date="2025-09" db="UniProtKB">
        <authorList>
            <consortium name="Ensembl"/>
        </authorList>
    </citation>
    <scope>IDENTIFICATION</scope>
</reference>
<accession>A0A8C0J341</accession>
<dbReference type="Pfam" id="PF04845">
    <property type="entry name" value="PurA"/>
    <property type="match status" value="1"/>
</dbReference>
<keyword evidence="4" id="KW-0732">Signal</keyword>
<feature type="region of interest" description="Disordered" evidence="3">
    <location>
        <begin position="120"/>
        <end position="169"/>
    </location>
</feature>
<dbReference type="PANTHER" id="PTHR12611">
    <property type="entry name" value="PUR-TRANSCRIPTIONAL ACTIVATOR"/>
    <property type="match status" value="1"/>
</dbReference>
<dbReference type="GO" id="GO:0000977">
    <property type="term" value="F:RNA polymerase II transcription regulatory region sequence-specific DNA binding"/>
    <property type="evidence" value="ECO:0007669"/>
    <property type="project" value="InterPro"/>
</dbReference>
<dbReference type="SMART" id="SM00712">
    <property type="entry name" value="PUR"/>
    <property type="match status" value="1"/>
</dbReference>
<dbReference type="GO" id="GO:0000981">
    <property type="term" value="F:DNA-binding transcription factor activity, RNA polymerase II-specific"/>
    <property type="evidence" value="ECO:0007669"/>
    <property type="project" value="TreeGrafter"/>
</dbReference>
<dbReference type="Gene3D" id="3.30.2450.30">
    <property type="match status" value="1"/>
</dbReference>
<evidence type="ECO:0000256" key="4">
    <source>
        <dbReference type="SAM" id="SignalP"/>
    </source>
</evidence>
<dbReference type="Proteomes" id="UP000694404">
    <property type="component" value="Unplaced"/>
</dbReference>
<organism evidence="5 6">
    <name type="scientific">Chelonoidis abingdonii</name>
    <name type="common">Abingdon island giant tortoise</name>
    <name type="synonym">Testudo abingdonii</name>
    <dbReference type="NCBI Taxonomy" id="106734"/>
    <lineage>
        <taxon>Eukaryota</taxon>
        <taxon>Metazoa</taxon>
        <taxon>Chordata</taxon>
        <taxon>Craniata</taxon>
        <taxon>Vertebrata</taxon>
        <taxon>Euteleostomi</taxon>
        <taxon>Archelosauria</taxon>
        <taxon>Testudinata</taxon>
        <taxon>Testudines</taxon>
        <taxon>Cryptodira</taxon>
        <taxon>Durocryptodira</taxon>
        <taxon>Testudinoidea</taxon>
        <taxon>Testudinidae</taxon>
        <taxon>Chelonoidis</taxon>
    </lineage>
</organism>
<evidence type="ECO:0000313" key="5">
    <source>
        <dbReference type="Ensembl" id="ENSCABP00000026322.1"/>
    </source>
</evidence>
<gene>
    <name evidence="5" type="primary">PURA</name>
</gene>
<keyword evidence="6" id="KW-1185">Reference proteome</keyword>
<dbReference type="GO" id="GO:0005634">
    <property type="term" value="C:nucleus"/>
    <property type="evidence" value="ECO:0007669"/>
    <property type="project" value="TreeGrafter"/>
</dbReference>
<dbReference type="GeneTree" id="ENSGT00950000183162"/>
<dbReference type="Ensembl" id="ENSCABT00000028827.1">
    <property type="protein sequence ID" value="ENSCABP00000026322.1"/>
    <property type="gene ID" value="ENSCABG00000019340.1"/>
</dbReference>
<evidence type="ECO:0000256" key="2">
    <source>
        <dbReference type="ARBA" id="ARBA00023125"/>
    </source>
</evidence>
<sequence length="396" mass="41443">MATILLCFGAGWGETLSCVPFLGGGTRAAGAACPGGAGWGWCARARRGAGWRCSGALGACGAGAGAGPGEARWGGRSCCLSVCLSGAALRLSVGPPVLYALFCRVTRSLLSLPQISRERAAGGCGGCSSGGGGGGRRRQRTAAGRQGGQHLADKSSAASRAAGGAPGAGEQGFYLDVKQNAKGRFLKIAEVGAGGNKGRLTSPVGGRGVRDYLATSSEHYAQLGPSQPPERVSGAGEPQYYMDLKENQRGRFLPHAARPSSRGPAWAAPPGPDHRAAGAVAIEFREPWQVHRRLTAWRRAGRAAEGTSLTVDNQALHFRRGLQQYGVFIAGEQVSPTYVRTPSPVPYKVWAKFGHTFCNTRGEMKEDPGEQKAAGNFNPCLEQTDNFIWEQLLCCL</sequence>
<dbReference type="GO" id="GO:0032422">
    <property type="term" value="F:purine-rich negative regulatory element binding"/>
    <property type="evidence" value="ECO:0007669"/>
    <property type="project" value="InterPro"/>
</dbReference>
<feature type="compositionally biased region" description="Gly residues" evidence="3">
    <location>
        <begin position="122"/>
        <end position="134"/>
    </location>
</feature>
<feature type="chain" id="PRO_5034615418" evidence="4">
    <location>
        <begin position="18"/>
        <end position="396"/>
    </location>
</feature>
<dbReference type="InterPro" id="IPR006628">
    <property type="entry name" value="PUR-bd_fam"/>
</dbReference>
<evidence type="ECO:0000256" key="1">
    <source>
        <dbReference type="ARBA" id="ARBA00009251"/>
    </source>
</evidence>
<evidence type="ECO:0000313" key="6">
    <source>
        <dbReference type="Proteomes" id="UP000694404"/>
    </source>
</evidence>
<feature type="signal peptide" evidence="4">
    <location>
        <begin position="1"/>
        <end position="17"/>
    </location>
</feature>
<keyword evidence="2" id="KW-0238">DNA-binding</keyword>
<reference evidence="5" key="1">
    <citation type="submission" date="2025-08" db="UniProtKB">
        <authorList>
            <consortium name="Ensembl"/>
        </authorList>
    </citation>
    <scope>IDENTIFICATION</scope>
</reference>
<protein>
    <submittedName>
        <fullName evidence="5">Purine rich element binding protein A</fullName>
    </submittedName>
</protein>
<dbReference type="PANTHER" id="PTHR12611:SF2">
    <property type="entry name" value="TRANSCRIPTIONAL ACTIVATOR PROTEIN PUR-ALPHA"/>
    <property type="match status" value="1"/>
</dbReference>
<proteinExistence type="inferred from homology"/>
<name>A0A8C0J341_CHEAB</name>
<comment type="similarity">
    <text evidence="1">Belongs to the PUR DNA-binding protein family.</text>
</comment>
<evidence type="ECO:0000256" key="3">
    <source>
        <dbReference type="SAM" id="MobiDB-lite"/>
    </source>
</evidence>
<dbReference type="AlphaFoldDB" id="A0A8C0J341"/>